<dbReference type="InterPro" id="IPR003439">
    <property type="entry name" value="ABC_transporter-like_ATP-bd"/>
</dbReference>
<feature type="domain" description="ABC transporter" evidence="6">
    <location>
        <begin position="15"/>
        <end position="244"/>
    </location>
</feature>
<evidence type="ECO:0000256" key="3">
    <source>
        <dbReference type="ARBA" id="ARBA00022458"/>
    </source>
</evidence>
<evidence type="ECO:0000313" key="7">
    <source>
        <dbReference type="EMBL" id="QDZ13402.1"/>
    </source>
</evidence>
<sequence>MPLSTHPKVVSDPLLQASDVAKAYDGKPALNGVDIAVRAGELVVLLGPNGAGKSTLLQLITGLFTPDRGSIAICGHDLRSGIVPALAQLGVVFQQPTLDLELSVEANLRFHAELHGLPGNQVRTRIAAAAERFGLTDRLHSPARELSGGNRRRVELARALLHEPRLLVMDEATVGLDPASRRDILSHILSLRAAGMGILWTTHLVDEAAMGDAIVVLNRGNVVFEGAPAELAARSQPADLGNAFLRLTADTDAAA</sequence>
<dbReference type="AlphaFoldDB" id="A0A5B8M114"/>
<evidence type="ECO:0000259" key="6">
    <source>
        <dbReference type="PROSITE" id="PS50893"/>
    </source>
</evidence>
<keyword evidence="8" id="KW-1185">Reference proteome</keyword>
<evidence type="ECO:0000313" key="8">
    <source>
        <dbReference type="Proteomes" id="UP000315364"/>
    </source>
</evidence>
<comment type="similarity">
    <text evidence="1">Belongs to the ABC transporter superfamily.</text>
</comment>
<dbReference type="NCBIfam" id="TIGR03864">
    <property type="entry name" value="PQQ_ABC_ATP"/>
    <property type="match status" value="1"/>
</dbReference>
<name>A0A5B8M114_9HYPH</name>
<keyword evidence="4" id="KW-0547">Nucleotide-binding</keyword>
<dbReference type="KEGG" id="dea:FPZ08_20415"/>
<accession>A0A5B8M114</accession>
<reference evidence="7 8" key="1">
    <citation type="submission" date="2019-07" db="EMBL/GenBank/DDBJ databases">
        <title>Full genome sequence of Devosia sp. Gsoil 520.</title>
        <authorList>
            <person name="Im W.-T."/>
        </authorList>
    </citation>
    <scope>NUCLEOTIDE SEQUENCE [LARGE SCALE GENOMIC DNA]</scope>
    <source>
        <strain evidence="7 8">Gsoil 520</strain>
    </source>
</reference>
<dbReference type="SMART" id="SM00382">
    <property type="entry name" value="AAA"/>
    <property type="match status" value="1"/>
</dbReference>
<dbReference type="InterPro" id="IPR003593">
    <property type="entry name" value="AAA+_ATPase"/>
</dbReference>
<evidence type="ECO:0000256" key="1">
    <source>
        <dbReference type="ARBA" id="ARBA00005417"/>
    </source>
</evidence>
<keyword evidence="2" id="KW-0813">Transport</keyword>
<dbReference type="Gene3D" id="3.40.50.300">
    <property type="entry name" value="P-loop containing nucleotide triphosphate hydrolases"/>
    <property type="match status" value="1"/>
</dbReference>
<dbReference type="GO" id="GO:0016887">
    <property type="term" value="F:ATP hydrolysis activity"/>
    <property type="evidence" value="ECO:0007669"/>
    <property type="project" value="InterPro"/>
</dbReference>
<dbReference type="OrthoDB" id="9778547at2"/>
<dbReference type="Pfam" id="PF00005">
    <property type="entry name" value="ABC_tran"/>
    <property type="match status" value="1"/>
</dbReference>
<evidence type="ECO:0000256" key="4">
    <source>
        <dbReference type="ARBA" id="ARBA00022741"/>
    </source>
</evidence>
<proteinExistence type="inferred from homology"/>
<dbReference type="EMBL" id="CP042304">
    <property type="protein sequence ID" value="QDZ13402.1"/>
    <property type="molecule type" value="Genomic_DNA"/>
</dbReference>
<dbReference type="PROSITE" id="PS00211">
    <property type="entry name" value="ABC_TRANSPORTER_1"/>
    <property type="match status" value="1"/>
</dbReference>
<dbReference type="InterPro" id="IPR017871">
    <property type="entry name" value="ABC_transporter-like_CS"/>
</dbReference>
<dbReference type="InterPro" id="IPR027417">
    <property type="entry name" value="P-loop_NTPase"/>
</dbReference>
<dbReference type="Proteomes" id="UP000315364">
    <property type="component" value="Chromosome"/>
</dbReference>
<dbReference type="PROSITE" id="PS50893">
    <property type="entry name" value="ABC_TRANSPORTER_2"/>
    <property type="match status" value="1"/>
</dbReference>
<evidence type="ECO:0000256" key="2">
    <source>
        <dbReference type="ARBA" id="ARBA00022448"/>
    </source>
</evidence>
<organism evidence="7 8">
    <name type="scientific">Devosia ginsengisoli</name>
    <dbReference type="NCBI Taxonomy" id="400770"/>
    <lineage>
        <taxon>Bacteria</taxon>
        <taxon>Pseudomonadati</taxon>
        <taxon>Pseudomonadota</taxon>
        <taxon>Alphaproteobacteria</taxon>
        <taxon>Hyphomicrobiales</taxon>
        <taxon>Devosiaceae</taxon>
        <taxon>Devosia</taxon>
    </lineage>
</organism>
<dbReference type="SUPFAM" id="SSF52540">
    <property type="entry name" value="P-loop containing nucleoside triphosphate hydrolases"/>
    <property type="match status" value="1"/>
</dbReference>
<keyword evidence="3" id="KW-0536">Nodulation</keyword>
<dbReference type="PANTHER" id="PTHR42711:SF5">
    <property type="entry name" value="ABC TRANSPORTER ATP-BINDING PROTEIN NATA"/>
    <property type="match status" value="1"/>
</dbReference>
<dbReference type="InterPro" id="IPR050763">
    <property type="entry name" value="ABC_transporter_ATP-binding"/>
</dbReference>
<dbReference type="GO" id="GO:0005524">
    <property type="term" value="F:ATP binding"/>
    <property type="evidence" value="ECO:0007669"/>
    <property type="project" value="UniProtKB-KW"/>
</dbReference>
<dbReference type="PANTHER" id="PTHR42711">
    <property type="entry name" value="ABC TRANSPORTER ATP-BINDING PROTEIN"/>
    <property type="match status" value="1"/>
</dbReference>
<protein>
    <submittedName>
        <fullName evidence="7">ATP-binding cassette domain-containing protein</fullName>
    </submittedName>
</protein>
<evidence type="ECO:0000256" key="5">
    <source>
        <dbReference type="ARBA" id="ARBA00022840"/>
    </source>
</evidence>
<dbReference type="InterPro" id="IPR022467">
    <property type="entry name" value="ABC_transprt_ATP-bd_su_PQQ"/>
</dbReference>
<gene>
    <name evidence="7" type="ORF">FPZ08_20415</name>
</gene>
<keyword evidence="5 7" id="KW-0067">ATP-binding</keyword>